<dbReference type="Proteomes" id="UP001144191">
    <property type="component" value="Unassembled WGS sequence"/>
</dbReference>
<evidence type="ECO:0000313" key="1">
    <source>
        <dbReference type="EMBL" id="GLA55872.1"/>
    </source>
</evidence>
<dbReference type="AlphaFoldDB" id="A0A9W6EGX0"/>
<evidence type="ECO:0000313" key="2">
    <source>
        <dbReference type="Proteomes" id="UP001144191"/>
    </source>
</evidence>
<reference evidence="1" key="1">
    <citation type="submission" date="2022-07" db="EMBL/GenBank/DDBJ databases">
        <title>Taxonomy of Aspergillus series Nigri: significant species reduction supported by multi-species coalescent approaches.</title>
        <authorList>
            <person name="Bian C."/>
            <person name="Kusuya Y."/>
            <person name="Sklenar F."/>
            <person name="D'hooge E."/>
            <person name="Yaguchi T."/>
            <person name="Takahashi H."/>
            <person name="Hubka V."/>
        </authorList>
    </citation>
    <scope>NUCLEOTIDE SEQUENCE</scope>
    <source>
        <strain evidence="1">IFM 63604</strain>
    </source>
</reference>
<comment type="caution">
    <text evidence="1">The sequence shown here is derived from an EMBL/GenBank/DDBJ whole genome shotgun (WGS) entry which is preliminary data.</text>
</comment>
<accession>A0A9W6EGX0</accession>
<dbReference type="EMBL" id="BRPB01000170">
    <property type="protein sequence ID" value="GLA55872.1"/>
    <property type="molecule type" value="Genomic_DNA"/>
</dbReference>
<name>A0A9W6EGX0_ASPNG</name>
<sequence>MPQHLSTFRLLNDTLAADQVIPRLREYFETEAFRGFPEDAMYVESPLNSDALERMRPLLSLVCDGPVRIILARIMGRATLQAPFPCLHLPVLIYEPSLLGGKRLELGRGVFTDKTLV</sequence>
<gene>
    <name evidence="1" type="ORF">AnigIFM63604_003091</name>
</gene>
<organism evidence="1 2">
    <name type="scientific">Aspergillus niger</name>
    <dbReference type="NCBI Taxonomy" id="5061"/>
    <lineage>
        <taxon>Eukaryota</taxon>
        <taxon>Fungi</taxon>
        <taxon>Dikarya</taxon>
        <taxon>Ascomycota</taxon>
        <taxon>Pezizomycotina</taxon>
        <taxon>Eurotiomycetes</taxon>
        <taxon>Eurotiomycetidae</taxon>
        <taxon>Eurotiales</taxon>
        <taxon>Aspergillaceae</taxon>
        <taxon>Aspergillus</taxon>
        <taxon>Aspergillus subgen. Circumdati</taxon>
    </lineage>
</organism>
<protein>
    <submittedName>
        <fullName evidence="1">Uncharacterized protein</fullName>
    </submittedName>
</protein>
<proteinExistence type="predicted"/>